<dbReference type="EMBL" id="BGZK01000657">
    <property type="protein sequence ID" value="GBP54917.1"/>
    <property type="molecule type" value="Genomic_DNA"/>
</dbReference>
<protein>
    <submittedName>
        <fullName evidence="1">Uncharacterized protein</fullName>
    </submittedName>
</protein>
<keyword evidence="2" id="KW-1185">Reference proteome</keyword>
<evidence type="ECO:0000313" key="2">
    <source>
        <dbReference type="Proteomes" id="UP000299102"/>
    </source>
</evidence>
<accession>A0A4C1WXS8</accession>
<organism evidence="1 2">
    <name type="scientific">Eumeta variegata</name>
    <name type="common">Bagworm moth</name>
    <name type="synonym">Eumeta japonica</name>
    <dbReference type="NCBI Taxonomy" id="151549"/>
    <lineage>
        <taxon>Eukaryota</taxon>
        <taxon>Metazoa</taxon>
        <taxon>Ecdysozoa</taxon>
        <taxon>Arthropoda</taxon>
        <taxon>Hexapoda</taxon>
        <taxon>Insecta</taxon>
        <taxon>Pterygota</taxon>
        <taxon>Neoptera</taxon>
        <taxon>Endopterygota</taxon>
        <taxon>Lepidoptera</taxon>
        <taxon>Glossata</taxon>
        <taxon>Ditrysia</taxon>
        <taxon>Tineoidea</taxon>
        <taxon>Psychidae</taxon>
        <taxon>Oiketicinae</taxon>
        <taxon>Eumeta</taxon>
    </lineage>
</organism>
<dbReference type="AlphaFoldDB" id="A0A4C1WXS8"/>
<sequence>MIIKEKEIERNCNPEHKAGVTSPPSTWTPSTALADRLPAESWHSLLPIFLYAASHSAHVDIECFSTSFMWTNEAVSTMIAIPVLFSSQYSKFLASSKSELWLAAKLELSEESGTGNKYKYKNRERDQDQNQKCNSSMTSASAVVCSGEANAGARYKVPHHRLRTFGKSNLQCKRRRAVTPTDALRILDGQFFRGLEFSINNGGPNYGQLKSILAGQ</sequence>
<proteinExistence type="predicted"/>
<evidence type="ECO:0000313" key="1">
    <source>
        <dbReference type="EMBL" id="GBP54917.1"/>
    </source>
</evidence>
<comment type="caution">
    <text evidence="1">The sequence shown here is derived from an EMBL/GenBank/DDBJ whole genome shotgun (WGS) entry which is preliminary data.</text>
</comment>
<dbReference type="Proteomes" id="UP000299102">
    <property type="component" value="Unassembled WGS sequence"/>
</dbReference>
<gene>
    <name evidence="1" type="ORF">EVAR_29759_1</name>
</gene>
<name>A0A4C1WXS8_EUMVA</name>
<reference evidence="1 2" key="1">
    <citation type="journal article" date="2019" name="Commun. Biol.">
        <title>The bagworm genome reveals a unique fibroin gene that provides high tensile strength.</title>
        <authorList>
            <person name="Kono N."/>
            <person name="Nakamura H."/>
            <person name="Ohtoshi R."/>
            <person name="Tomita M."/>
            <person name="Numata K."/>
            <person name="Arakawa K."/>
        </authorList>
    </citation>
    <scope>NUCLEOTIDE SEQUENCE [LARGE SCALE GENOMIC DNA]</scope>
</reference>